<proteinExistence type="predicted"/>
<dbReference type="PROSITE" id="PS51257">
    <property type="entry name" value="PROKAR_LIPOPROTEIN"/>
    <property type="match status" value="1"/>
</dbReference>
<protein>
    <submittedName>
        <fullName evidence="1">Uncharacterized protein</fullName>
    </submittedName>
</protein>
<dbReference type="EMBL" id="JAGGKG010000003">
    <property type="protein sequence ID" value="MBP1904444.1"/>
    <property type="molecule type" value="Genomic_DNA"/>
</dbReference>
<evidence type="ECO:0000313" key="2">
    <source>
        <dbReference type="Proteomes" id="UP001519272"/>
    </source>
</evidence>
<gene>
    <name evidence="1" type="ORF">J2Z32_001061</name>
</gene>
<keyword evidence="2" id="KW-1185">Reference proteome</keyword>
<accession>A0ABS4FPD5</accession>
<name>A0ABS4FPD5_9BACL</name>
<sequence length="65" mass="7125">MMEKNNNGNAKLGLIVAGIALILITQGCNHDQALSERPTKPAWFGHSIVDDVYEPAIVEDVYSKQ</sequence>
<dbReference type="Proteomes" id="UP001519272">
    <property type="component" value="Unassembled WGS sequence"/>
</dbReference>
<evidence type="ECO:0000313" key="1">
    <source>
        <dbReference type="EMBL" id="MBP1904444.1"/>
    </source>
</evidence>
<comment type="caution">
    <text evidence="1">The sequence shown here is derived from an EMBL/GenBank/DDBJ whole genome shotgun (WGS) entry which is preliminary data.</text>
</comment>
<reference evidence="1 2" key="1">
    <citation type="submission" date="2021-03" db="EMBL/GenBank/DDBJ databases">
        <title>Genomic Encyclopedia of Type Strains, Phase IV (KMG-IV): sequencing the most valuable type-strain genomes for metagenomic binning, comparative biology and taxonomic classification.</title>
        <authorList>
            <person name="Goeker M."/>
        </authorList>
    </citation>
    <scope>NUCLEOTIDE SEQUENCE [LARGE SCALE GENOMIC DNA]</scope>
    <source>
        <strain evidence="1 2">DSM 14349</strain>
    </source>
</reference>
<organism evidence="1 2">
    <name type="scientific">Paenibacillus turicensis</name>
    <dbReference type="NCBI Taxonomy" id="160487"/>
    <lineage>
        <taxon>Bacteria</taxon>
        <taxon>Bacillati</taxon>
        <taxon>Bacillota</taxon>
        <taxon>Bacilli</taxon>
        <taxon>Bacillales</taxon>
        <taxon>Paenibacillaceae</taxon>
        <taxon>Paenibacillus</taxon>
    </lineage>
</organism>